<evidence type="ECO:0000313" key="12">
    <source>
        <dbReference type="EMBL" id="TSE37566.1"/>
    </source>
</evidence>
<dbReference type="EMBL" id="VJOO01000005">
    <property type="protein sequence ID" value="TSE37566.1"/>
    <property type="molecule type" value="Genomic_DNA"/>
</dbReference>
<keyword evidence="4 9" id="KW-1133">Transmembrane helix</keyword>
<evidence type="ECO:0000256" key="1">
    <source>
        <dbReference type="ARBA" id="ARBA00004401"/>
    </source>
</evidence>
<evidence type="ECO:0000259" key="10">
    <source>
        <dbReference type="Pfam" id="PF09976"/>
    </source>
</evidence>
<comment type="caution">
    <text evidence="11">The sequence shown here is derived from an EMBL/GenBank/DDBJ whole genome shotgun (WGS) entry which is preliminary data.</text>
</comment>
<evidence type="ECO:0000256" key="9">
    <source>
        <dbReference type="SAM" id="Phobius"/>
    </source>
</evidence>
<feature type="transmembrane region" description="Helical" evidence="9">
    <location>
        <begin position="20"/>
        <end position="41"/>
    </location>
</feature>
<dbReference type="RefSeq" id="WP_068609374.1">
    <property type="nucleotide sequence ID" value="NZ_LZDH01000056.1"/>
</dbReference>
<keyword evidence="5 9" id="KW-0472">Membrane</keyword>
<dbReference type="PANTHER" id="PTHR38035:SF1">
    <property type="entry name" value="ANCILLARY SECYEG TRANSLOCON SUBUNIT"/>
    <property type="match status" value="1"/>
</dbReference>
<reference evidence="12 14" key="2">
    <citation type="submission" date="2019-07" db="EMBL/GenBank/DDBJ databases">
        <title>Tepidimonas fonticaldi AT-A2 draft genome.</title>
        <authorList>
            <person name="Da Costa M.S."/>
            <person name="Froufe H.J.C."/>
            <person name="Egas C."/>
            <person name="Albuquerque L."/>
        </authorList>
    </citation>
    <scope>NUCLEOTIDE SEQUENCE [LARGE SCALE GENOMIC DNA]</scope>
    <source>
        <strain evidence="12 14">AT-A2</strain>
    </source>
</reference>
<dbReference type="PANTHER" id="PTHR38035">
    <property type="entry name" value="UPF0070 PROTEIN YFGM"/>
    <property type="match status" value="1"/>
</dbReference>
<evidence type="ECO:0000256" key="2">
    <source>
        <dbReference type="ARBA" id="ARBA00022475"/>
    </source>
</evidence>
<dbReference type="SUPFAM" id="SSF48452">
    <property type="entry name" value="TPR-like"/>
    <property type="match status" value="1"/>
</dbReference>
<evidence type="ECO:0000313" key="11">
    <source>
        <dbReference type="EMBL" id="OBS30688.1"/>
    </source>
</evidence>
<evidence type="ECO:0000256" key="6">
    <source>
        <dbReference type="ARBA" id="ARBA00023186"/>
    </source>
</evidence>
<dbReference type="STRING" id="1101373.A9O67_06810"/>
<feature type="domain" description="Ancillary SecYEG translocon subunit/Cell division coordinator CpoB TPR" evidence="10">
    <location>
        <begin position="17"/>
        <end position="210"/>
    </location>
</feature>
<protein>
    <recommendedName>
        <fullName evidence="8">Ancillary SecYEG translocon subunit</fullName>
    </recommendedName>
</protein>
<dbReference type="AlphaFoldDB" id="A0A1A6DUZ6"/>
<accession>A0A1A6DUZ6</accession>
<keyword evidence="3 9" id="KW-0812">Transmembrane</keyword>
<dbReference type="InterPro" id="IPR026039">
    <property type="entry name" value="YfgM"/>
</dbReference>
<dbReference type="OrthoDB" id="8521102at2"/>
<sequence length="221" mass="24297">MASHYDLEEQEQIAQLKAFWAKYGNLITWLLIGVLGAYAAYNGWQYWERRQAAQAAALYDELDQAARAADVERVRRTWGDMQAQAARTAQAQHGALLAARVLAEADQTADARAALQFVIDRGRDEALVAVARVRLAGLELDAGNLDAALRLLDADVPEALRPWRADRRGDVLHRQGQDEAARAAYLDAWKGLEPAAGYRAIVEAKLNALGVDPTARPEAKP</sequence>
<evidence type="ECO:0000256" key="7">
    <source>
        <dbReference type="ARBA" id="ARBA00024197"/>
    </source>
</evidence>
<name>A0A1A6DUZ6_9BURK</name>
<reference evidence="11 13" key="1">
    <citation type="submission" date="2016-06" db="EMBL/GenBank/DDBJ databases">
        <title>Genome sequence of Tepidimonas fonticaldi PL17.</title>
        <authorList>
            <person name="Pinnaka A.K."/>
        </authorList>
    </citation>
    <scope>NUCLEOTIDE SEQUENCE [LARGE SCALE GENOMIC DNA]</scope>
    <source>
        <strain evidence="11 13">PL17</strain>
    </source>
</reference>
<evidence type="ECO:0000313" key="13">
    <source>
        <dbReference type="Proteomes" id="UP000091969"/>
    </source>
</evidence>
<dbReference type="InterPro" id="IPR018704">
    <property type="entry name" value="SecYEG/CpoB_TPR"/>
</dbReference>
<keyword evidence="2" id="KW-1003">Cell membrane</keyword>
<dbReference type="Proteomes" id="UP000091969">
    <property type="component" value="Unassembled WGS sequence"/>
</dbReference>
<evidence type="ECO:0000256" key="3">
    <source>
        <dbReference type="ARBA" id="ARBA00022692"/>
    </source>
</evidence>
<keyword evidence="6" id="KW-0143">Chaperone</keyword>
<keyword evidence="13" id="KW-1185">Reference proteome</keyword>
<comment type="similarity">
    <text evidence="7">Belongs to the YfgM family.</text>
</comment>
<dbReference type="Pfam" id="PF09976">
    <property type="entry name" value="TPR_21"/>
    <property type="match status" value="1"/>
</dbReference>
<evidence type="ECO:0000313" key="14">
    <source>
        <dbReference type="Proteomes" id="UP000316388"/>
    </source>
</evidence>
<organism evidence="11 13">
    <name type="scientific">Tepidimonas fonticaldi</name>
    <dbReference type="NCBI Taxonomy" id="1101373"/>
    <lineage>
        <taxon>Bacteria</taxon>
        <taxon>Pseudomonadati</taxon>
        <taxon>Pseudomonadota</taxon>
        <taxon>Betaproteobacteria</taxon>
        <taxon>Burkholderiales</taxon>
        <taxon>Tepidimonas</taxon>
    </lineage>
</organism>
<evidence type="ECO:0000256" key="5">
    <source>
        <dbReference type="ARBA" id="ARBA00023136"/>
    </source>
</evidence>
<dbReference type="Proteomes" id="UP000316388">
    <property type="component" value="Unassembled WGS sequence"/>
</dbReference>
<gene>
    <name evidence="11" type="ORF">A9O67_06810</name>
    <name evidence="12" type="ORF">Tfont_00853</name>
</gene>
<dbReference type="GO" id="GO:0044877">
    <property type="term" value="F:protein-containing complex binding"/>
    <property type="evidence" value="ECO:0007669"/>
    <property type="project" value="InterPro"/>
</dbReference>
<proteinExistence type="inferred from homology"/>
<dbReference type="GO" id="GO:0005886">
    <property type="term" value="C:plasma membrane"/>
    <property type="evidence" value="ECO:0007669"/>
    <property type="project" value="UniProtKB-SubCell"/>
</dbReference>
<dbReference type="EMBL" id="LZDH01000056">
    <property type="protein sequence ID" value="OBS30688.1"/>
    <property type="molecule type" value="Genomic_DNA"/>
</dbReference>
<evidence type="ECO:0000256" key="8">
    <source>
        <dbReference type="ARBA" id="ARBA00024235"/>
    </source>
</evidence>
<evidence type="ECO:0000256" key="4">
    <source>
        <dbReference type="ARBA" id="ARBA00022989"/>
    </source>
</evidence>
<dbReference type="PIRSF" id="PIRSF006170">
    <property type="entry name" value="YfgM"/>
    <property type="match status" value="1"/>
</dbReference>
<comment type="subcellular location">
    <subcellularLocation>
        <location evidence="1">Cell membrane</location>
        <topology evidence="1">Single-pass type II membrane protein</topology>
    </subcellularLocation>
</comment>
<dbReference type="InterPro" id="IPR011990">
    <property type="entry name" value="TPR-like_helical_dom_sf"/>
</dbReference>